<reference evidence="11 12" key="1">
    <citation type="submission" date="2016-07" db="EMBL/GenBank/DDBJ databases">
        <title>Genome and transcriptome analysis of iron-reducing fermentative bacteria Anoxybacter fermentans.</title>
        <authorList>
            <person name="Zeng X."/>
            <person name="Shao Z."/>
        </authorList>
    </citation>
    <scope>NUCLEOTIDE SEQUENCE [LARGE SCALE GENOMIC DNA]</scope>
    <source>
        <strain evidence="11 12">DY22613</strain>
    </source>
</reference>
<feature type="transmembrane region" description="Helical" evidence="10">
    <location>
        <begin position="36"/>
        <end position="56"/>
    </location>
</feature>
<dbReference type="OrthoDB" id="9807748at2"/>
<protein>
    <recommendedName>
        <fullName evidence="3 9">Flagellar biosynthetic protein FliR</fullName>
    </recommendedName>
</protein>
<evidence type="ECO:0000256" key="8">
    <source>
        <dbReference type="ARBA" id="ARBA00023143"/>
    </source>
</evidence>
<dbReference type="PRINTS" id="PR00953">
    <property type="entry name" value="TYPE3IMRPROT"/>
</dbReference>
<name>A0A3Q9HRU7_9FIRM</name>
<evidence type="ECO:0000313" key="12">
    <source>
        <dbReference type="Proteomes" id="UP000267250"/>
    </source>
</evidence>
<gene>
    <name evidence="11" type="ORF">BBF96_10965</name>
</gene>
<keyword evidence="5 10" id="KW-0812">Transmembrane</keyword>
<keyword evidence="11" id="KW-0969">Cilium</keyword>
<dbReference type="InterPro" id="IPR006303">
    <property type="entry name" value="FliR"/>
</dbReference>
<keyword evidence="11" id="KW-0966">Cell projection</keyword>
<dbReference type="RefSeq" id="WP_127017214.1">
    <property type="nucleotide sequence ID" value="NZ_CP016379.1"/>
</dbReference>
<evidence type="ECO:0000256" key="7">
    <source>
        <dbReference type="ARBA" id="ARBA00023136"/>
    </source>
</evidence>
<dbReference type="GO" id="GO:0009425">
    <property type="term" value="C:bacterial-type flagellum basal body"/>
    <property type="evidence" value="ECO:0007669"/>
    <property type="project" value="UniProtKB-SubCell"/>
</dbReference>
<keyword evidence="6 10" id="KW-1133">Transmembrane helix</keyword>
<evidence type="ECO:0000256" key="1">
    <source>
        <dbReference type="ARBA" id="ARBA00002578"/>
    </source>
</evidence>
<comment type="function">
    <text evidence="1 10">Role in flagellar biosynthesis.</text>
</comment>
<keyword evidence="4 10" id="KW-1003">Cell membrane</keyword>
<evidence type="ECO:0000256" key="2">
    <source>
        <dbReference type="ARBA" id="ARBA00009772"/>
    </source>
</evidence>
<comment type="similarity">
    <text evidence="2 10">Belongs to the FliR/MopE/SpaR family.</text>
</comment>
<evidence type="ECO:0000256" key="10">
    <source>
        <dbReference type="RuleBase" id="RU362071"/>
    </source>
</evidence>
<dbReference type="NCBIfam" id="TIGR01400">
    <property type="entry name" value="fliR"/>
    <property type="match status" value="1"/>
</dbReference>
<evidence type="ECO:0000256" key="4">
    <source>
        <dbReference type="ARBA" id="ARBA00022475"/>
    </source>
</evidence>
<comment type="subcellular location">
    <subcellularLocation>
        <location evidence="10">Cell membrane</location>
        <topology evidence="10">Multi-pass membrane protein</topology>
    </subcellularLocation>
    <subcellularLocation>
        <location evidence="10">Bacterial flagellum basal body</location>
    </subcellularLocation>
</comment>
<feature type="transmembrane region" description="Helical" evidence="10">
    <location>
        <begin position="215"/>
        <end position="240"/>
    </location>
</feature>
<accession>A0A3Q9HRU7</accession>
<feature type="transmembrane region" description="Helical" evidence="10">
    <location>
        <begin position="121"/>
        <end position="139"/>
    </location>
</feature>
<dbReference type="Proteomes" id="UP000267250">
    <property type="component" value="Chromosome"/>
</dbReference>
<evidence type="ECO:0000313" key="11">
    <source>
        <dbReference type="EMBL" id="AZR73862.1"/>
    </source>
</evidence>
<organism evidence="11 12">
    <name type="scientific">Anoxybacter fermentans</name>
    <dbReference type="NCBI Taxonomy" id="1323375"/>
    <lineage>
        <taxon>Bacteria</taxon>
        <taxon>Bacillati</taxon>
        <taxon>Bacillota</taxon>
        <taxon>Clostridia</taxon>
        <taxon>Halanaerobiales</taxon>
        <taxon>Anoxybacter</taxon>
    </lineage>
</organism>
<dbReference type="GO" id="GO:0006605">
    <property type="term" value="P:protein targeting"/>
    <property type="evidence" value="ECO:0007669"/>
    <property type="project" value="UniProtKB-UniRule"/>
</dbReference>
<dbReference type="PANTHER" id="PTHR30065">
    <property type="entry name" value="FLAGELLAR BIOSYNTHETIC PROTEIN FLIR"/>
    <property type="match status" value="1"/>
</dbReference>
<dbReference type="PANTHER" id="PTHR30065:SF1">
    <property type="entry name" value="SURFACE PRESENTATION OF ANTIGENS PROTEIN SPAR"/>
    <property type="match status" value="1"/>
</dbReference>
<dbReference type="EMBL" id="CP016379">
    <property type="protein sequence ID" value="AZR73862.1"/>
    <property type="molecule type" value="Genomic_DNA"/>
</dbReference>
<keyword evidence="11" id="KW-0282">Flagellum</keyword>
<evidence type="ECO:0000256" key="6">
    <source>
        <dbReference type="ARBA" id="ARBA00022989"/>
    </source>
</evidence>
<dbReference type="GO" id="GO:0005886">
    <property type="term" value="C:plasma membrane"/>
    <property type="evidence" value="ECO:0007669"/>
    <property type="project" value="UniProtKB-SubCell"/>
</dbReference>
<evidence type="ECO:0000256" key="9">
    <source>
        <dbReference type="NCBIfam" id="TIGR01400"/>
    </source>
</evidence>
<keyword evidence="7 10" id="KW-0472">Membrane</keyword>
<dbReference type="Pfam" id="PF01311">
    <property type="entry name" value="Bac_export_1"/>
    <property type="match status" value="1"/>
</dbReference>
<keyword evidence="12" id="KW-1185">Reference proteome</keyword>
<keyword evidence="8 10" id="KW-0975">Bacterial flagellum</keyword>
<proteinExistence type="inferred from homology"/>
<evidence type="ECO:0000256" key="3">
    <source>
        <dbReference type="ARBA" id="ARBA00021717"/>
    </source>
</evidence>
<dbReference type="InterPro" id="IPR002010">
    <property type="entry name" value="T3SS_IM_R"/>
</dbReference>
<evidence type="ECO:0000256" key="5">
    <source>
        <dbReference type="ARBA" id="ARBA00022692"/>
    </source>
</evidence>
<feature type="transmembrane region" description="Helical" evidence="10">
    <location>
        <begin position="178"/>
        <end position="203"/>
    </location>
</feature>
<sequence length="258" mass="28987">MDEAVINTVYSFFLITIRFSGLFLTTPFFSSLMIPIQVKAGLTLLCSLILFPIIFAEELIPFPTSLLKLVFQVGNELLVGLVLGFTVLLTFTAFQLAGQFLDIRMGFALVNIVDPLTGSNAPLIGQFKNILAILILLLINGHHQIIRALVKSFQILPITKPVLSHQLLEYLFRVGGDIFIIAFRLSLPIIATLFVVDILFGFLARTVPQMNVFMLGFPIKILVGFLMLFLSIPLIVNLLIEIIEMMYQHLYKILELMK</sequence>
<feature type="transmembrane region" description="Helical" evidence="10">
    <location>
        <begin position="12"/>
        <end position="30"/>
    </location>
</feature>
<feature type="transmembrane region" description="Helical" evidence="10">
    <location>
        <begin position="77"/>
        <end position="101"/>
    </location>
</feature>
<dbReference type="AlphaFoldDB" id="A0A3Q9HRU7"/>
<dbReference type="KEGG" id="aft:BBF96_10965"/>
<dbReference type="GO" id="GO:0044780">
    <property type="term" value="P:bacterial-type flagellum assembly"/>
    <property type="evidence" value="ECO:0007669"/>
    <property type="project" value="UniProtKB-UniRule"/>
</dbReference>